<sequence length="464" mass="50324">MPLIPASEAPVYREVEAAEDVQDSTPASFHDIPPALIQALPCVSLRMQPAPPALCLAEAAPKALHARGRLWLTEREITFLPEDTQRMHGFTLSYPSVALHAVSRTVPDDMQLDGLYREACLYCQLDDHPEQDEAEEEEDEAVKEVWLATPDAETRTWDVLIAVDQLFESLSYGASLHPSVGDSSDSHPLAGLGALDTSAVDEETEENDASGDVSEPGKVKSELSVQDDGAYDTNTLMFANLPSEFFQSMGLVEQFWELLQGIGPVVSWAPQPAFQQCLVVFELATDARRVKQLLDRALLPSTEWDDSASTTGGQTKDAHRLRVYLHRNTHLAYLPSGECVMAQSMDTAGPYLAPPAPEREFLISPPGSPPVGWEPREEEQPNKDALAQDLIEALTKLARLTDEEAAAPAASAMLIPPGAKQVPGVVLEAAEEEEPASLVAPSPPSLAAWPPAGDRPRPTARPPL</sequence>
<name>A0AAF0ECD3_9BASI</name>
<dbReference type="Pfam" id="PF04847">
    <property type="entry name" value="Calcipressin"/>
    <property type="match status" value="1"/>
</dbReference>
<feature type="region of interest" description="Disordered" evidence="6">
    <location>
        <begin position="430"/>
        <end position="464"/>
    </location>
</feature>
<keyword evidence="5" id="KW-0539">Nucleus</keyword>
<dbReference type="GO" id="GO:0005737">
    <property type="term" value="C:cytoplasm"/>
    <property type="evidence" value="ECO:0007669"/>
    <property type="project" value="UniProtKB-SubCell"/>
</dbReference>
<organism evidence="7 8">
    <name type="scientific">Malassezia equina</name>
    <dbReference type="NCBI Taxonomy" id="1381935"/>
    <lineage>
        <taxon>Eukaryota</taxon>
        <taxon>Fungi</taxon>
        <taxon>Dikarya</taxon>
        <taxon>Basidiomycota</taxon>
        <taxon>Ustilaginomycotina</taxon>
        <taxon>Malasseziomycetes</taxon>
        <taxon>Malasseziales</taxon>
        <taxon>Malasseziaceae</taxon>
        <taxon>Malassezia</taxon>
    </lineage>
</organism>
<reference evidence="7" key="1">
    <citation type="submission" date="2023-03" db="EMBL/GenBank/DDBJ databases">
        <title>Mating type loci evolution in Malassezia.</title>
        <authorList>
            <person name="Coelho M.A."/>
        </authorList>
    </citation>
    <scope>NUCLEOTIDE SEQUENCE</scope>
    <source>
        <strain evidence="7">CBS 12830</strain>
    </source>
</reference>
<evidence type="ECO:0000256" key="2">
    <source>
        <dbReference type="ARBA" id="ARBA00004496"/>
    </source>
</evidence>
<dbReference type="GO" id="GO:0005634">
    <property type="term" value="C:nucleus"/>
    <property type="evidence" value="ECO:0007669"/>
    <property type="project" value="UniProtKB-SubCell"/>
</dbReference>
<evidence type="ECO:0000256" key="4">
    <source>
        <dbReference type="ARBA" id="ARBA00022490"/>
    </source>
</evidence>
<evidence type="ECO:0000256" key="6">
    <source>
        <dbReference type="SAM" id="MobiDB-lite"/>
    </source>
</evidence>
<feature type="region of interest" description="Disordered" evidence="6">
    <location>
        <begin position="199"/>
        <end position="220"/>
    </location>
</feature>
<dbReference type="GO" id="GO:0019722">
    <property type="term" value="P:calcium-mediated signaling"/>
    <property type="evidence" value="ECO:0007669"/>
    <property type="project" value="InterPro"/>
</dbReference>
<dbReference type="Pfam" id="PF03517">
    <property type="entry name" value="Voldacs"/>
    <property type="match status" value="1"/>
</dbReference>
<dbReference type="InterPro" id="IPR006931">
    <property type="entry name" value="Calcipressin"/>
</dbReference>
<dbReference type="PANTHER" id="PTHR10300">
    <property type="entry name" value="CALCIPRESSIN"/>
    <property type="match status" value="1"/>
</dbReference>
<dbReference type="Proteomes" id="UP001214415">
    <property type="component" value="Chromosome 2"/>
</dbReference>
<feature type="compositionally biased region" description="Low complexity" evidence="6">
    <location>
        <begin position="436"/>
        <end position="452"/>
    </location>
</feature>
<dbReference type="PANTHER" id="PTHR10300:SF14">
    <property type="entry name" value="PROTEIN SARAH"/>
    <property type="match status" value="1"/>
</dbReference>
<dbReference type="InterPro" id="IPR011993">
    <property type="entry name" value="PH-like_dom_sf"/>
</dbReference>
<gene>
    <name evidence="7" type="ORF">MEQU1_001251</name>
</gene>
<keyword evidence="8" id="KW-1185">Reference proteome</keyword>
<accession>A0AAF0ECD3</accession>
<feature type="compositionally biased region" description="Acidic residues" evidence="6">
    <location>
        <begin position="199"/>
        <end position="209"/>
    </location>
</feature>
<dbReference type="AlphaFoldDB" id="A0AAF0ECD3"/>
<evidence type="ECO:0000313" key="8">
    <source>
        <dbReference type="Proteomes" id="UP001214415"/>
    </source>
</evidence>
<evidence type="ECO:0000256" key="5">
    <source>
        <dbReference type="ARBA" id="ARBA00023242"/>
    </source>
</evidence>
<dbReference type="GO" id="GO:0008597">
    <property type="term" value="F:calcium-dependent protein serine/threonine phosphatase regulator activity"/>
    <property type="evidence" value="ECO:0007669"/>
    <property type="project" value="TreeGrafter"/>
</dbReference>
<dbReference type="InterPro" id="IPR039924">
    <property type="entry name" value="ICln/Lot5/Saf5"/>
</dbReference>
<dbReference type="InterPro" id="IPR012677">
    <property type="entry name" value="Nucleotide-bd_a/b_plait_sf"/>
</dbReference>
<protein>
    <submittedName>
        <fullName evidence="7">Uncharacterized protein</fullName>
    </submittedName>
</protein>
<comment type="similarity">
    <text evidence="3">Belongs to the RCAN family.</text>
</comment>
<proteinExistence type="inferred from homology"/>
<dbReference type="EMBL" id="CP119901">
    <property type="protein sequence ID" value="WFD22579.1"/>
    <property type="molecule type" value="Genomic_DNA"/>
</dbReference>
<dbReference type="Gene3D" id="2.30.29.30">
    <property type="entry name" value="Pleckstrin-homology domain (PH domain)/Phosphotyrosine-binding domain (PTB)"/>
    <property type="match status" value="1"/>
</dbReference>
<evidence type="ECO:0000256" key="1">
    <source>
        <dbReference type="ARBA" id="ARBA00004123"/>
    </source>
</evidence>
<evidence type="ECO:0000313" key="7">
    <source>
        <dbReference type="EMBL" id="WFD22579.1"/>
    </source>
</evidence>
<comment type="subcellular location">
    <subcellularLocation>
        <location evidence="2">Cytoplasm</location>
    </subcellularLocation>
    <subcellularLocation>
        <location evidence="1">Nucleus</location>
    </subcellularLocation>
</comment>
<keyword evidence="4" id="KW-0963">Cytoplasm</keyword>
<dbReference type="Gene3D" id="3.30.70.330">
    <property type="match status" value="1"/>
</dbReference>
<evidence type="ECO:0000256" key="3">
    <source>
        <dbReference type="ARBA" id="ARBA00008209"/>
    </source>
</evidence>